<dbReference type="Gene3D" id="3.20.20.100">
    <property type="entry name" value="NADP-dependent oxidoreductase domain"/>
    <property type="match status" value="1"/>
</dbReference>
<evidence type="ECO:0000313" key="3">
    <source>
        <dbReference type="EMBL" id="OLP94554.1"/>
    </source>
</evidence>
<sequence>MSWPISISRSGQYRLECRQIETKASLPQRRLLRFDRCASMSFLVVQEAPRLGLGLAALGRPGYINLDRGSDLEAPETRTPEALRARAWEVLDAAWSLGLRYFDCARSYGRSEEFLSGWLKQKQLRKDDLAVGSKWGYRYTADWRVDTGGEPHEVKDHSLSHLLHQEKETEQLLGEHLRLYQIHSATLDSGVLDNADVLEKLRELRTERGWRVGLSLSGVGQADTLDKAIATKTFDSVQATWNLLEQSCGSALLRAHEAGMEVIIKEGMANGRILQNAALLQAAEKMGVPPDALALGAIMAQPFKPMVLSGAVSIAQLESNFGAVGVCQRLLTDMPTLELLMSEMKVDELDAPMERVQTSPATGGNGLDASQKVMSWARQPSGANAPKPLTNGALGRGRLPPSRSYTTPALDSNVDYVTADPLPRLPPGKVKKAAPTPSWMSAIF</sequence>
<dbReference type="CDD" id="cd19098">
    <property type="entry name" value="AKR_unchar"/>
    <property type="match status" value="1"/>
</dbReference>
<dbReference type="InterPro" id="IPR036812">
    <property type="entry name" value="NAD(P)_OxRdtase_dom_sf"/>
</dbReference>
<evidence type="ECO:0000259" key="2">
    <source>
        <dbReference type="Pfam" id="PF00248"/>
    </source>
</evidence>
<accession>A0A1Q9DH88</accession>
<feature type="region of interest" description="Disordered" evidence="1">
    <location>
        <begin position="379"/>
        <end position="411"/>
    </location>
</feature>
<dbReference type="PANTHER" id="PTHR43312">
    <property type="entry name" value="D-THREO-ALDOSE 1-DEHYDROGENASE"/>
    <property type="match status" value="1"/>
</dbReference>
<organism evidence="3 4">
    <name type="scientific">Symbiodinium microadriaticum</name>
    <name type="common">Dinoflagellate</name>
    <name type="synonym">Zooxanthella microadriatica</name>
    <dbReference type="NCBI Taxonomy" id="2951"/>
    <lineage>
        <taxon>Eukaryota</taxon>
        <taxon>Sar</taxon>
        <taxon>Alveolata</taxon>
        <taxon>Dinophyceae</taxon>
        <taxon>Suessiales</taxon>
        <taxon>Symbiodiniaceae</taxon>
        <taxon>Symbiodinium</taxon>
    </lineage>
</organism>
<name>A0A1Q9DH88_SYMMI</name>
<evidence type="ECO:0000256" key="1">
    <source>
        <dbReference type="SAM" id="MobiDB-lite"/>
    </source>
</evidence>
<reference evidence="3 4" key="1">
    <citation type="submission" date="2016-02" db="EMBL/GenBank/DDBJ databases">
        <title>Genome analysis of coral dinoflagellate symbionts highlights evolutionary adaptations to a symbiotic lifestyle.</title>
        <authorList>
            <person name="Aranda M."/>
            <person name="Li Y."/>
            <person name="Liew Y.J."/>
            <person name="Baumgarten S."/>
            <person name="Simakov O."/>
            <person name="Wilson M."/>
            <person name="Piel J."/>
            <person name="Ashoor H."/>
            <person name="Bougouffa S."/>
            <person name="Bajic V.B."/>
            <person name="Ryu T."/>
            <person name="Ravasi T."/>
            <person name="Bayer T."/>
            <person name="Micklem G."/>
            <person name="Kim H."/>
            <person name="Bhak J."/>
            <person name="Lajeunesse T.C."/>
            <person name="Voolstra C.R."/>
        </authorList>
    </citation>
    <scope>NUCLEOTIDE SEQUENCE [LARGE SCALE GENOMIC DNA]</scope>
    <source>
        <strain evidence="3 4">CCMP2467</strain>
    </source>
</reference>
<dbReference type="InterPro" id="IPR023210">
    <property type="entry name" value="NADP_OxRdtase_dom"/>
</dbReference>
<evidence type="ECO:0000313" key="4">
    <source>
        <dbReference type="Proteomes" id="UP000186817"/>
    </source>
</evidence>
<dbReference type="PANTHER" id="PTHR43312:SF1">
    <property type="entry name" value="NADP-DEPENDENT OXIDOREDUCTASE DOMAIN-CONTAINING PROTEIN"/>
    <property type="match status" value="1"/>
</dbReference>
<dbReference type="Pfam" id="PF00248">
    <property type="entry name" value="Aldo_ket_red"/>
    <property type="match status" value="1"/>
</dbReference>
<dbReference type="OMA" id="SKWGYTY"/>
<dbReference type="Proteomes" id="UP000186817">
    <property type="component" value="Unassembled WGS sequence"/>
</dbReference>
<keyword evidence="4" id="KW-1185">Reference proteome</keyword>
<dbReference type="SUPFAM" id="SSF51430">
    <property type="entry name" value="NAD(P)-linked oxidoreductase"/>
    <property type="match status" value="1"/>
</dbReference>
<gene>
    <name evidence="3" type="primary">yqkF</name>
    <name evidence="3" type="ORF">AK812_SmicGene23463</name>
</gene>
<protein>
    <submittedName>
        <fullName evidence="3">Putative oxidoreductase YqkF</fullName>
    </submittedName>
</protein>
<comment type="caution">
    <text evidence="3">The sequence shown here is derived from an EMBL/GenBank/DDBJ whole genome shotgun (WGS) entry which is preliminary data.</text>
</comment>
<dbReference type="AlphaFoldDB" id="A0A1Q9DH88"/>
<feature type="domain" description="NADP-dependent oxidoreductase" evidence="2">
    <location>
        <begin position="85"/>
        <end position="324"/>
    </location>
</feature>
<dbReference type="OrthoDB" id="37537at2759"/>
<proteinExistence type="predicted"/>
<dbReference type="InterPro" id="IPR053135">
    <property type="entry name" value="AKR2_Oxidoreductase"/>
</dbReference>
<dbReference type="EMBL" id="LSRX01000538">
    <property type="protein sequence ID" value="OLP94554.1"/>
    <property type="molecule type" value="Genomic_DNA"/>
</dbReference>